<sequence length="62" mass="6961">MTSLAFGFDANEKGMNSEQVSLVLSKKGRTLSALIISQHQKVYTTFFAMHEPLCCYFLEGLK</sequence>
<accession>A0A422M3U8</accession>
<gene>
    <name evidence="1" type="ORF">FAM18172_02851</name>
</gene>
<evidence type="ECO:0000313" key="2">
    <source>
        <dbReference type="Proteomes" id="UP000285532"/>
    </source>
</evidence>
<protein>
    <submittedName>
        <fullName evidence="1">Uncharacterized protein</fullName>
    </submittedName>
</protein>
<organism evidence="1 2">
    <name type="scientific">Lacticaseibacillus paracasei</name>
    <name type="common">Lactobacillus paracasei</name>
    <dbReference type="NCBI Taxonomy" id="1597"/>
    <lineage>
        <taxon>Bacteria</taxon>
        <taxon>Bacillati</taxon>
        <taxon>Bacillota</taxon>
        <taxon>Bacilli</taxon>
        <taxon>Lactobacillales</taxon>
        <taxon>Lactobacillaceae</taxon>
        <taxon>Lacticaseibacillus</taxon>
    </lineage>
</organism>
<name>A0A422M3U8_LACPA</name>
<dbReference type="AlphaFoldDB" id="A0A422M3U8"/>
<proteinExistence type="predicted"/>
<comment type="caution">
    <text evidence="1">The sequence shown here is derived from an EMBL/GenBank/DDBJ whole genome shotgun (WGS) entry which is preliminary data.</text>
</comment>
<dbReference type="EMBL" id="LKFU01000111">
    <property type="protein sequence ID" value="RND82004.1"/>
    <property type="molecule type" value="Genomic_DNA"/>
</dbReference>
<dbReference type="Proteomes" id="UP000285532">
    <property type="component" value="Unassembled WGS sequence"/>
</dbReference>
<evidence type="ECO:0000313" key="1">
    <source>
        <dbReference type="EMBL" id="RND82004.1"/>
    </source>
</evidence>
<reference evidence="1 2" key="1">
    <citation type="journal article" date="2018" name="Front. Microbiol.">
        <title>Conversion of Methionine to Cysteine in Lactobacillus paracasei Depends on the Highly Mobile cysK-ctl-cysE Gene Cluster.</title>
        <authorList>
            <person name="Wuthrich D."/>
            <person name="Irmler S."/>
            <person name="Berthoud H."/>
            <person name="Guggenbuhl B."/>
            <person name="Eugster E."/>
            <person name="Bruggmann R."/>
        </authorList>
    </citation>
    <scope>NUCLEOTIDE SEQUENCE [LARGE SCALE GENOMIC DNA]</scope>
    <source>
        <strain evidence="1 2">FAM18172</strain>
    </source>
</reference>